<dbReference type="Proteomes" id="UP000621210">
    <property type="component" value="Unassembled WGS sequence"/>
</dbReference>
<feature type="region of interest" description="Disordered" evidence="1">
    <location>
        <begin position="44"/>
        <end position="65"/>
    </location>
</feature>
<evidence type="ECO:0000313" key="3">
    <source>
        <dbReference type="EMBL" id="MBD0418562.1"/>
    </source>
</evidence>
<reference evidence="3" key="1">
    <citation type="submission" date="2020-09" db="EMBL/GenBank/DDBJ databases">
        <title>Streptomyces grisecoloratus sp. nov., isolated from cotton soil.</title>
        <authorList>
            <person name="Xing L."/>
        </authorList>
    </citation>
    <scope>NUCLEOTIDE SEQUENCE</scope>
    <source>
        <strain evidence="3">TRM S81-3</strain>
    </source>
</reference>
<accession>A0A926KXD2</accession>
<name>A0A926KXD2_9ACTN</name>
<dbReference type="AlphaFoldDB" id="A0A926KXD2"/>
<dbReference type="InterPro" id="IPR038765">
    <property type="entry name" value="Papain-like_cys_pep_sf"/>
</dbReference>
<evidence type="ECO:0000313" key="4">
    <source>
        <dbReference type="Proteomes" id="UP000621210"/>
    </source>
</evidence>
<organism evidence="3 4">
    <name type="scientific">Streptomyces griseicoloratus</name>
    <dbReference type="NCBI Taxonomy" id="2752516"/>
    <lineage>
        <taxon>Bacteria</taxon>
        <taxon>Bacillati</taxon>
        <taxon>Actinomycetota</taxon>
        <taxon>Actinomycetes</taxon>
        <taxon>Kitasatosporales</taxon>
        <taxon>Streptomycetaceae</taxon>
        <taxon>Streptomyces</taxon>
    </lineage>
</organism>
<evidence type="ECO:0000256" key="2">
    <source>
        <dbReference type="SAM" id="SignalP"/>
    </source>
</evidence>
<dbReference type="Gene3D" id="3.90.1720.10">
    <property type="entry name" value="endopeptidase domain like (from Nostoc punctiforme)"/>
    <property type="match status" value="1"/>
</dbReference>
<evidence type="ECO:0000256" key="1">
    <source>
        <dbReference type="SAM" id="MobiDB-lite"/>
    </source>
</evidence>
<sequence length="198" mass="21390">MRTPMSRTTAVTTLVATAVLAGGAIAVPAQAQPHTAPRPAVLTQAAPAEKASPAAAKSTRQQTLQRARTWLTANGGRQVPYSQSKTWKDGYRQDCSGYVSMALRLAKPGPNTVALAKTRSLTRPIAMNQLKPGDLVIDAIGDGNSRHVVIFEKWNNAAHTSYTAYEQRGRHGTDHRSLTYGLKSGSQYKAYRPVQYGD</sequence>
<proteinExistence type="predicted"/>
<reference evidence="3" key="2">
    <citation type="submission" date="2020-09" db="EMBL/GenBank/DDBJ databases">
        <authorList>
            <person name="Luo X."/>
        </authorList>
    </citation>
    <scope>NUCLEOTIDE SEQUENCE</scope>
    <source>
        <strain evidence="3">TRM S81-3</strain>
    </source>
</reference>
<feature type="signal peptide" evidence="2">
    <location>
        <begin position="1"/>
        <end position="31"/>
    </location>
</feature>
<feature type="compositionally biased region" description="Low complexity" evidence="1">
    <location>
        <begin position="45"/>
        <end position="58"/>
    </location>
</feature>
<protein>
    <submittedName>
        <fullName evidence="3">Uncharacterized protein</fullName>
    </submittedName>
</protein>
<keyword evidence="4" id="KW-1185">Reference proteome</keyword>
<comment type="caution">
    <text evidence="3">The sequence shown here is derived from an EMBL/GenBank/DDBJ whole genome shotgun (WGS) entry which is preliminary data.</text>
</comment>
<keyword evidence="2" id="KW-0732">Signal</keyword>
<feature type="chain" id="PRO_5037839600" evidence="2">
    <location>
        <begin position="32"/>
        <end position="198"/>
    </location>
</feature>
<dbReference type="EMBL" id="JACVQF010000162">
    <property type="protein sequence ID" value="MBD0418562.1"/>
    <property type="molecule type" value="Genomic_DNA"/>
</dbReference>
<dbReference type="SUPFAM" id="SSF54001">
    <property type="entry name" value="Cysteine proteinases"/>
    <property type="match status" value="1"/>
</dbReference>
<gene>
    <name evidence="3" type="ORF">H0H10_05140</name>
</gene>